<feature type="transmembrane region" description="Helical" evidence="8">
    <location>
        <begin position="811"/>
        <end position="834"/>
    </location>
</feature>
<evidence type="ECO:0008006" key="13">
    <source>
        <dbReference type="Google" id="ProtNLM"/>
    </source>
</evidence>
<feature type="region of interest" description="Disordered" evidence="7">
    <location>
        <begin position="727"/>
        <end position="746"/>
    </location>
</feature>
<dbReference type="InterPro" id="IPR003864">
    <property type="entry name" value="CSC1/OSCA1-like_7TM"/>
</dbReference>
<dbReference type="InterPro" id="IPR045122">
    <property type="entry name" value="Csc1-like"/>
</dbReference>
<evidence type="ECO:0000256" key="4">
    <source>
        <dbReference type="ARBA" id="ARBA00022692"/>
    </source>
</evidence>
<dbReference type="PANTHER" id="PTHR13018:SF5">
    <property type="entry name" value="RE44586P"/>
    <property type="match status" value="1"/>
</dbReference>
<evidence type="ECO:0000256" key="1">
    <source>
        <dbReference type="ARBA" id="ARBA00004141"/>
    </source>
</evidence>
<feature type="transmembrane region" description="Helical" evidence="8">
    <location>
        <begin position="782"/>
        <end position="805"/>
    </location>
</feature>
<feature type="compositionally biased region" description="Pro residues" evidence="7">
    <location>
        <begin position="270"/>
        <end position="284"/>
    </location>
</feature>
<feature type="compositionally biased region" description="Low complexity" evidence="7">
    <location>
        <begin position="727"/>
        <end position="739"/>
    </location>
</feature>
<dbReference type="Pfam" id="PF13967">
    <property type="entry name" value="RSN1_TM"/>
    <property type="match status" value="1"/>
</dbReference>
<feature type="transmembrane region" description="Helical" evidence="8">
    <location>
        <begin position="592"/>
        <end position="613"/>
    </location>
</feature>
<evidence type="ECO:0000259" key="9">
    <source>
        <dbReference type="Pfam" id="PF02714"/>
    </source>
</evidence>
<feature type="region of interest" description="Disordered" evidence="7">
    <location>
        <begin position="268"/>
        <end position="289"/>
    </location>
</feature>
<name>A0ABQ8UNI0_9EUKA</name>
<feature type="compositionally biased region" description="Low complexity" evidence="7">
    <location>
        <begin position="219"/>
        <end position="237"/>
    </location>
</feature>
<protein>
    <recommendedName>
        <fullName evidence="13">CSC1/OSCA1-like 7TM region domain-containing protein</fullName>
    </recommendedName>
</protein>
<dbReference type="Proteomes" id="UP001141327">
    <property type="component" value="Unassembled WGS sequence"/>
</dbReference>
<feature type="transmembrane region" description="Helical" evidence="8">
    <location>
        <begin position="520"/>
        <end position="549"/>
    </location>
</feature>
<comment type="caution">
    <text evidence="11">The sequence shown here is derived from an EMBL/GenBank/DDBJ whole genome shotgun (WGS) entry which is preliminary data.</text>
</comment>
<comment type="similarity">
    <text evidence="2">Belongs to the CSC1 (TC 1.A.17) family.</text>
</comment>
<evidence type="ECO:0000313" key="11">
    <source>
        <dbReference type="EMBL" id="KAJ4460358.1"/>
    </source>
</evidence>
<feature type="transmembrane region" description="Helical" evidence="8">
    <location>
        <begin position="633"/>
        <end position="663"/>
    </location>
</feature>
<accession>A0ABQ8UNI0</accession>
<evidence type="ECO:0000256" key="5">
    <source>
        <dbReference type="ARBA" id="ARBA00022989"/>
    </source>
</evidence>
<feature type="transmembrane region" description="Helical" evidence="8">
    <location>
        <begin position="55"/>
        <end position="79"/>
    </location>
</feature>
<sequence>MIPYCRPFFKRPDSPRFVKRGRIFERWHGCLGYALSPFFVGDDQIASQLGLNTVVYFYFLRWAIVILLVYTVVSCAVFLPLNLSGGVDSSARSRTWGNRRCFGSQRVFVWPSGASLVFPLFFLSVLSHDVFSQRSKIRAVIHEFFRHPEWMRSNRHTLKLWPIPATVSSTQLRAAIENQFPSVQIEWVRVVPAGLEAPLAILEQKRVLQETILRATTRSPSAVSGPASVPSASPTSPRFLPVTESPASELSPAFVQPQEAQPRVTVLVSPPHPHLQPPPPPPTRPDSHRVNPLRYVIGFPFLFCFCCQPRQLRGQKNDDQETTTLQRRLVGVELDLQQTYHALSRTVAAVHLGSPPTLGVAYLHFAGHDDALVVVKRRAFTGSAKPLSLRLGPQRRSHRISVEYAGLDPADPIWGNMGVPHGIGKFLRYAFVVTVMFFFIFFWNIPVAFLANIDNLASLPVIGPFMKWILGLSNFARGLLVAYLPSLMLLVFSLLLIPLLEKITSFLGHDSRSRRRLSFLSLYLLWMTMNVLFVPALISAATSIVALFSLNFDRAIQVISAILSSAGRVVFAFVIQYSLLWNFARFLRLFQYIWELLLTLYRLASLVPMPLSMPSPFSLSEVFALETSYCEAMLILGIALILAPAIPLIVPTCLLFFVLRLLFDRWQLVSIAMSQPPTNHSHVRRVNSAPSLMLSSPSLLTPTPGPGSSSQQAPLPQSPVSLQSVSSAQSDISPPSSVSEGTPAPALDRFAPKFSRSLQLPPEQRRTAPVLDGVESGFDFSLLFWVGIFTLCYLGAAGLSLGAFLLGNYGVVMGIITMALGLAMPAFSCGYLVWLRATHHLGIPNEPPAHRKGEHRVHHHRRPDEPPECDCAALRRMAQQSFIHPVEKDILARLALLRTQAQQR</sequence>
<evidence type="ECO:0000313" key="12">
    <source>
        <dbReference type="Proteomes" id="UP001141327"/>
    </source>
</evidence>
<dbReference type="InterPro" id="IPR032880">
    <property type="entry name" value="CSC1/OSCA1-like_N"/>
</dbReference>
<dbReference type="PANTHER" id="PTHR13018">
    <property type="entry name" value="PROBABLE MEMBRANE PROTEIN DUF221-RELATED"/>
    <property type="match status" value="1"/>
</dbReference>
<feature type="region of interest" description="Disordered" evidence="7">
    <location>
        <begin position="219"/>
        <end position="244"/>
    </location>
</feature>
<comment type="subcellular location">
    <subcellularLocation>
        <location evidence="1">Membrane</location>
        <topology evidence="1">Multi-pass membrane protein</topology>
    </subcellularLocation>
</comment>
<feature type="transmembrane region" description="Helical" evidence="8">
    <location>
        <begin position="480"/>
        <end position="500"/>
    </location>
</feature>
<dbReference type="Pfam" id="PF02714">
    <property type="entry name" value="RSN1_7TM"/>
    <property type="match status" value="1"/>
</dbReference>
<evidence type="ECO:0000259" key="10">
    <source>
        <dbReference type="Pfam" id="PF13967"/>
    </source>
</evidence>
<dbReference type="EMBL" id="JAPMOS010000013">
    <property type="protein sequence ID" value="KAJ4460358.1"/>
    <property type="molecule type" value="Genomic_DNA"/>
</dbReference>
<proteinExistence type="inferred from homology"/>
<feature type="domain" description="CSC1/OSCA1-like 7TM region" evidence="9">
    <location>
        <begin position="429"/>
        <end position="673"/>
    </location>
</feature>
<evidence type="ECO:0000256" key="3">
    <source>
        <dbReference type="ARBA" id="ARBA00022448"/>
    </source>
</evidence>
<keyword evidence="5 8" id="KW-1133">Transmembrane helix</keyword>
<gene>
    <name evidence="11" type="ORF">PAPYR_3373</name>
</gene>
<feature type="domain" description="CSC1/OSCA1-like N-terminal transmembrane" evidence="10">
    <location>
        <begin position="7"/>
        <end position="100"/>
    </location>
</feature>
<evidence type="ECO:0000256" key="6">
    <source>
        <dbReference type="ARBA" id="ARBA00023136"/>
    </source>
</evidence>
<feature type="transmembrane region" description="Helical" evidence="8">
    <location>
        <begin position="426"/>
        <end position="451"/>
    </location>
</feature>
<evidence type="ECO:0000256" key="2">
    <source>
        <dbReference type="ARBA" id="ARBA00007779"/>
    </source>
</evidence>
<reference evidence="11" key="1">
    <citation type="journal article" date="2022" name="bioRxiv">
        <title>Genomics of Preaxostyla Flagellates Illuminates Evolutionary Transitions and the Path Towards Mitochondrial Loss.</title>
        <authorList>
            <person name="Novak L.V.F."/>
            <person name="Treitli S.C."/>
            <person name="Pyrih J."/>
            <person name="Halakuc P."/>
            <person name="Pipaliya S.V."/>
            <person name="Vacek V."/>
            <person name="Brzon O."/>
            <person name="Soukal P."/>
            <person name="Eme L."/>
            <person name="Dacks J.B."/>
            <person name="Karnkowska A."/>
            <person name="Elias M."/>
            <person name="Hampl V."/>
        </authorList>
    </citation>
    <scope>NUCLEOTIDE SEQUENCE</scope>
    <source>
        <strain evidence="11">RCP-MX</strain>
    </source>
</reference>
<keyword evidence="3" id="KW-0813">Transport</keyword>
<feature type="transmembrane region" description="Helical" evidence="8">
    <location>
        <begin position="107"/>
        <end position="126"/>
    </location>
</feature>
<keyword evidence="4 8" id="KW-0812">Transmembrane</keyword>
<organism evidence="11 12">
    <name type="scientific">Paratrimastix pyriformis</name>
    <dbReference type="NCBI Taxonomy" id="342808"/>
    <lineage>
        <taxon>Eukaryota</taxon>
        <taxon>Metamonada</taxon>
        <taxon>Preaxostyla</taxon>
        <taxon>Paratrimastigidae</taxon>
        <taxon>Paratrimastix</taxon>
    </lineage>
</organism>
<keyword evidence="6 8" id="KW-0472">Membrane</keyword>
<evidence type="ECO:0000256" key="7">
    <source>
        <dbReference type="SAM" id="MobiDB-lite"/>
    </source>
</evidence>
<evidence type="ECO:0000256" key="8">
    <source>
        <dbReference type="SAM" id="Phobius"/>
    </source>
</evidence>
<feature type="transmembrane region" description="Helical" evidence="8">
    <location>
        <begin position="555"/>
        <end position="580"/>
    </location>
</feature>
<keyword evidence="12" id="KW-1185">Reference proteome</keyword>